<dbReference type="EMBL" id="WTYE01000001">
    <property type="protein sequence ID" value="MXP33373.1"/>
    <property type="molecule type" value="Genomic_DNA"/>
</dbReference>
<dbReference type="PANTHER" id="PTHR34982">
    <property type="entry name" value="YOP PROTEINS TRANSLOCATION PROTEIN L"/>
    <property type="match status" value="1"/>
</dbReference>
<keyword evidence="4" id="KW-0813">Transport</keyword>
<evidence type="ECO:0000256" key="4">
    <source>
        <dbReference type="ARBA" id="ARBA00022448"/>
    </source>
</evidence>
<comment type="similarity">
    <text evidence="2">Belongs to the FliH family.</text>
</comment>
<dbReference type="AlphaFoldDB" id="A0A845AN74"/>
<evidence type="ECO:0000313" key="9">
    <source>
        <dbReference type="EMBL" id="MXP30613.1"/>
    </source>
</evidence>
<evidence type="ECO:0000256" key="2">
    <source>
        <dbReference type="ARBA" id="ARBA00006602"/>
    </source>
</evidence>
<keyword evidence="11" id="KW-1185">Reference proteome</keyword>
<evidence type="ECO:0000256" key="7">
    <source>
        <dbReference type="ARBA" id="ARBA00023225"/>
    </source>
</evidence>
<evidence type="ECO:0000259" key="8">
    <source>
        <dbReference type="Pfam" id="PF02108"/>
    </source>
</evidence>
<evidence type="ECO:0000256" key="5">
    <source>
        <dbReference type="ARBA" id="ARBA00022795"/>
    </source>
</evidence>
<evidence type="ECO:0000256" key="6">
    <source>
        <dbReference type="ARBA" id="ARBA00022927"/>
    </source>
</evidence>
<dbReference type="Pfam" id="PF02108">
    <property type="entry name" value="FliH"/>
    <property type="match status" value="1"/>
</dbReference>
<sequence>MPQTEHDCTEDEIAPSKHEEAIAQAYRDGEQAGAAACAAAAQAAAKTRDALRLEFAKFDDAAIEELKRVLAETVASLCQQMIEPHLVNRKALEERCDAALSFLGEVPTRCKLHLHPDDIADIDPATARDWKVVPDSTVARGALRLVGDDGIVSDGPEEWQRAIATALAS</sequence>
<feature type="domain" description="Flagellar assembly protein FliH/Type III secretion system HrpE" evidence="8">
    <location>
        <begin position="53"/>
        <end position="152"/>
    </location>
</feature>
<name>A0A845AN74_9SPHN</name>
<comment type="function">
    <text evidence="1">Needed for flagellar regrowth and assembly.</text>
</comment>
<evidence type="ECO:0000256" key="1">
    <source>
        <dbReference type="ARBA" id="ARBA00003041"/>
    </source>
</evidence>
<keyword evidence="6" id="KW-0653">Protein transport</keyword>
<dbReference type="EMBL" id="WTYE01000001">
    <property type="protein sequence ID" value="MXP30613.1"/>
    <property type="molecule type" value="Genomic_DNA"/>
</dbReference>
<dbReference type="GO" id="GO:0015031">
    <property type="term" value="P:protein transport"/>
    <property type="evidence" value="ECO:0007669"/>
    <property type="project" value="UniProtKB-KW"/>
</dbReference>
<evidence type="ECO:0000256" key="3">
    <source>
        <dbReference type="ARBA" id="ARBA00016507"/>
    </source>
</evidence>
<dbReference type="GO" id="GO:0005829">
    <property type="term" value="C:cytosol"/>
    <property type="evidence" value="ECO:0007669"/>
    <property type="project" value="TreeGrafter"/>
</dbReference>
<dbReference type="RefSeq" id="WP_160778142.1">
    <property type="nucleotide sequence ID" value="NZ_BAAAZF010000001.1"/>
</dbReference>
<protein>
    <recommendedName>
        <fullName evidence="3">Flagellar assembly protein FliH</fullName>
    </recommendedName>
</protein>
<gene>
    <name evidence="9" type="ORF">GRI94_02115</name>
    <name evidence="10" type="ORF">GRI94_16205</name>
</gene>
<accession>A0A845AN74</accession>
<dbReference type="InterPro" id="IPR051472">
    <property type="entry name" value="T3SS_Stator/FliH"/>
</dbReference>
<evidence type="ECO:0000313" key="11">
    <source>
        <dbReference type="Proteomes" id="UP000446786"/>
    </source>
</evidence>
<keyword evidence="7" id="KW-1006">Bacterial flagellum protein export</keyword>
<keyword evidence="5" id="KW-1005">Bacterial flagellum biogenesis</keyword>
<proteinExistence type="inferred from homology"/>
<dbReference type="PANTHER" id="PTHR34982:SF1">
    <property type="entry name" value="FLAGELLAR ASSEMBLY PROTEIN FLIH"/>
    <property type="match status" value="1"/>
</dbReference>
<organism evidence="9 11">
    <name type="scientific">Parerythrobacter jejuensis</name>
    <dbReference type="NCBI Taxonomy" id="795812"/>
    <lineage>
        <taxon>Bacteria</taxon>
        <taxon>Pseudomonadati</taxon>
        <taxon>Pseudomonadota</taxon>
        <taxon>Alphaproteobacteria</taxon>
        <taxon>Sphingomonadales</taxon>
        <taxon>Erythrobacteraceae</taxon>
        <taxon>Parerythrobacter</taxon>
    </lineage>
</organism>
<reference evidence="9 11" key="1">
    <citation type="submission" date="2019-12" db="EMBL/GenBank/DDBJ databases">
        <title>Genomic-based taxomic classification of the family Erythrobacteraceae.</title>
        <authorList>
            <person name="Xu L."/>
        </authorList>
    </citation>
    <scope>NUCLEOTIDE SEQUENCE [LARGE SCALE GENOMIC DNA]</scope>
    <source>
        <strain evidence="9 11">JCM 16677</strain>
    </source>
</reference>
<evidence type="ECO:0000313" key="10">
    <source>
        <dbReference type="EMBL" id="MXP33373.1"/>
    </source>
</evidence>
<dbReference type="OrthoDB" id="7506803at2"/>
<dbReference type="Proteomes" id="UP000446786">
    <property type="component" value="Unassembled WGS sequence"/>
</dbReference>
<dbReference type="InterPro" id="IPR018035">
    <property type="entry name" value="Flagellar_FliH/T3SS_HrpE"/>
</dbReference>
<dbReference type="GO" id="GO:0044781">
    <property type="term" value="P:bacterial-type flagellum organization"/>
    <property type="evidence" value="ECO:0007669"/>
    <property type="project" value="UniProtKB-KW"/>
</dbReference>
<comment type="caution">
    <text evidence="9">The sequence shown here is derived from an EMBL/GenBank/DDBJ whole genome shotgun (WGS) entry which is preliminary data.</text>
</comment>